<dbReference type="Proteomes" id="UP000634136">
    <property type="component" value="Unassembled WGS sequence"/>
</dbReference>
<protein>
    <submittedName>
        <fullName evidence="1">Ribonuclease H</fullName>
    </submittedName>
</protein>
<organism evidence="1 2">
    <name type="scientific">Senna tora</name>
    <dbReference type="NCBI Taxonomy" id="362788"/>
    <lineage>
        <taxon>Eukaryota</taxon>
        <taxon>Viridiplantae</taxon>
        <taxon>Streptophyta</taxon>
        <taxon>Embryophyta</taxon>
        <taxon>Tracheophyta</taxon>
        <taxon>Spermatophyta</taxon>
        <taxon>Magnoliopsida</taxon>
        <taxon>eudicotyledons</taxon>
        <taxon>Gunneridae</taxon>
        <taxon>Pentapetalae</taxon>
        <taxon>rosids</taxon>
        <taxon>fabids</taxon>
        <taxon>Fabales</taxon>
        <taxon>Fabaceae</taxon>
        <taxon>Caesalpinioideae</taxon>
        <taxon>Cassia clade</taxon>
        <taxon>Senna</taxon>
    </lineage>
</organism>
<reference evidence="1" key="1">
    <citation type="submission" date="2020-09" db="EMBL/GenBank/DDBJ databases">
        <title>Genome-Enabled Discovery of Anthraquinone Biosynthesis in Senna tora.</title>
        <authorList>
            <person name="Kang S.-H."/>
            <person name="Pandey R.P."/>
            <person name="Lee C.-M."/>
            <person name="Sim J.-S."/>
            <person name="Jeong J.-T."/>
            <person name="Choi B.-S."/>
            <person name="Jung M."/>
            <person name="Ginzburg D."/>
            <person name="Zhao K."/>
            <person name="Won S.Y."/>
            <person name="Oh T.-J."/>
            <person name="Yu Y."/>
            <person name="Kim N.-H."/>
            <person name="Lee O.R."/>
            <person name="Lee T.-H."/>
            <person name="Bashyal P."/>
            <person name="Kim T.-S."/>
            <person name="Lee W.-H."/>
            <person name="Kawkins C."/>
            <person name="Kim C.-K."/>
            <person name="Kim J.S."/>
            <person name="Ahn B.O."/>
            <person name="Rhee S.Y."/>
            <person name="Sohng J.K."/>
        </authorList>
    </citation>
    <scope>NUCLEOTIDE SEQUENCE</scope>
    <source>
        <tissue evidence="1">Leaf</tissue>
    </source>
</reference>
<sequence>MDEGATTNSIQLKTLFLSLSIELKPYRSDGDRRALISVVQVTTHCKIPKGTIEEIEKLEREFLWGSTAEKRTMHQVNWQTVCLPKNMGGLGIRSLHNMNKAFLFKLAWNLLSNQNQLWVEMVANKYRFNTYLRHEIGWKASNSRLWKDIMKIWLEFLQHVKWTIGDGRTSMFWKDKWLDGMQNSYLVQNRTGSVPQRNHLCEFIDEAGMWANINTIQCIPEEVKARI</sequence>
<dbReference type="AlphaFoldDB" id="A0A834WIN8"/>
<comment type="caution">
    <text evidence="1">The sequence shown here is derived from an EMBL/GenBank/DDBJ whole genome shotgun (WGS) entry which is preliminary data.</text>
</comment>
<dbReference type="OrthoDB" id="1436389at2759"/>
<evidence type="ECO:0000313" key="2">
    <source>
        <dbReference type="Proteomes" id="UP000634136"/>
    </source>
</evidence>
<name>A0A834WIN8_9FABA</name>
<dbReference type="PANTHER" id="PTHR33116">
    <property type="entry name" value="REVERSE TRANSCRIPTASE ZINC-BINDING DOMAIN-CONTAINING PROTEIN-RELATED-RELATED"/>
    <property type="match status" value="1"/>
</dbReference>
<dbReference type="EMBL" id="JAAIUW010000007">
    <property type="protein sequence ID" value="KAF7824212.1"/>
    <property type="molecule type" value="Genomic_DNA"/>
</dbReference>
<proteinExistence type="predicted"/>
<keyword evidence="2" id="KW-1185">Reference proteome</keyword>
<dbReference type="PANTHER" id="PTHR33116:SF78">
    <property type="entry name" value="OS12G0587133 PROTEIN"/>
    <property type="match status" value="1"/>
</dbReference>
<accession>A0A834WIN8</accession>
<gene>
    <name evidence="1" type="ORF">G2W53_022356</name>
</gene>
<evidence type="ECO:0000313" key="1">
    <source>
        <dbReference type="EMBL" id="KAF7824212.1"/>
    </source>
</evidence>